<comment type="subcellular location">
    <subcellularLocation>
        <location evidence="1">Membrane</location>
    </subcellularLocation>
</comment>
<protein>
    <submittedName>
        <fullName evidence="14">Uncharacterized protein</fullName>
    </submittedName>
</protein>
<dbReference type="EMBL" id="CM018031">
    <property type="protein sequence ID" value="KAA8550478.1"/>
    <property type="molecule type" value="Genomic_DNA"/>
</dbReference>
<dbReference type="InterPro" id="IPR050665">
    <property type="entry name" value="Cytochrome_P450_Monooxygen"/>
</dbReference>
<dbReference type="Proteomes" id="UP000325577">
    <property type="component" value="Linkage Group LG0"/>
</dbReference>
<dbReference type="InterPro" id="IPR001128">
    <property type="entry name" value="Cyt_P450"/>
</dbReference>
<dbReference type="Pfam" id="PF00067">
    <property type="entry name" value="p450"/>
    <property type="match status" value="1"/>
</dbReference>
<dbReference type="PANTHER" id="PTHR24282">
    <property type="entry name" value="CYTOCHROME P450 FAMILY MEMBER"/>
    <property type="match status" value="1"/>
</dbReference>
<dbReference type="GO" id="GO:0005506">
    <property type="term" value="F:iron ion binding"/>
    <property type="evidence" value="ECO:0007669"/>
    <property type="project" value="InterPro"/>
</dbReference>
<accession>A0A5J5C581</accession>
<organism evidence="14 15">
    <name type="scientific">Nyssa sinensis</name>
    <dbReference type="NCBI Taxonomy" id="561372"/>
    <lineage>
        <taxon>Eukaryota</taxon>
        <taxon>Viridiplantae</taxon>
        <taxon>Streptophyta</taxon>
        <taxon>Embryophyta</taxon>
        <taxon>Tracheophyta</taxon>
        <taxon>Spermatophyta</taxon>
        <taxon>Magnoliopsida</taxon>
        <taxon>eudicotyledons</taxon>
        <taxon>Gunneridae</taxon>
        <taxon>Pentapetalae</taxon>
        <taxon>asterids</taxon>
        <taxon>Cornales</taxon>
        <taxon>Nyssaceae</taxon>
        <taxon>Nyssa</taxon>
    </lineage>
</organism>
<evidence type="ECO:0000256" key="2">
    <source>
        <dbReference type="ARBA" id="ARBA00010617"/>
    </source>
</evidence>
<evidence type="ECO:0000256" key="7">
    <source>
        <dbReference type="ARBA" id="ARBA00023002"/>
    </source>
</evidence>
<dbReference type="GO" id="GO:0020037">
    <property type="term" value="F:heme binding"/>
    <property type="evidence" value="ECO:0007669"/>
    <property type="project" value="InterPro"/>
</dbReference>
<dbReference type="GO" id="GO:0016020">
    <property type="term" value="C:membrane"/>
    <property type="evidence" value="ECO:0007669"/>
    <property type="project" value="UniProtKB-SubCell"/>
</dbReference>
<evidence type="ECO:0000256" key="9">
    <source>
        <dbReference type="ARBA" id="ARBA00023033"/>
    </source>
</evidence>
<comment type="cofactor">
    <cofactor evidence="11">
        <name>heme</name>
        <dbReference type="ChEBI" id="CHEBI:30413"/>
    </cofactor>
</comment>
<name>A0A5J5C581_9ASTE</name>
<comment type="similarity">
    <text evidence="2 12">Belongs to the cytochrome P450 family.</text>
</comment>
<dbReference type="PROSITE" id="PS00086">
    <property type="entry name" value="CYTOCHROME_P450"/>
    <property type="match status" value="1"/>
</dbReference>
<dbReference type="SUPFAM" id="SSF48264">
    <property type="entry name" value="Cytochrome P450"/>
    <property type="match status" value="2"/>
</dbReference>
<evidence type="ECO:0000256" key="5">
    <source>
        <dbReference type="ARBA" id="ARBA00022723"/>
    </source>
</evidence>
<dbReference type="GO" id="GO:0016705">
    <property type="term" value="F:oxidoreductase activity, acting on paired donors, with incorporation or reduction of molecular oxygen"/>
    <property type="evidence" value="ECO:0007669"/>
    <property type="project" value="InterPro"/>
</dbReference>
<keyword evidence="6 13" id="KW-1133">Transmembrane helix</keyword>
<evidence type="ECO:0000313" key="15">
    <source>
        <dbReference type="Proteomes" id="UP000325577"/>
    </source>
</evidence>
<dbReference type="GO" id="GO:0004497">
    <property type="term" value="F:monooxygenase activity"/>
    <property type="evidence" value="ECO:0007669"/>
    <property type="project" value="UniProtKB-KW"/>
</dbReference>
<keyword evidence="15" id="KW-1185">Reference proteome</keyword>
<feature type="transmembrane region" description="Helical" evidence="13">
    <location>
        <begin position="6"/>
        <end position="27"/>
    </location>
</feature>
<keyword evidence="10 13" id="KW-0472">Membrane</keyword>
<keyword evidence="4 13" id="KW-0812">Transmembrane</keyword>
<evidence type="ECO:0000256" key="8">
    <source>
        <dbReference type="ARBA" id="ARBA00023004"/>
    </source>
</evidence>
<evidence type="ECO:0000256" key="12">
    <source>
        <dbReference type="RuleBase" id="RU000461"/>
    </source>
</evidence>
<dbReference type="OrthoDB" id="1470350at2759"/>
<keyword evidence="9 12" id="KW-0503">Monooxygenase</keyword>
<keyword evidence="5 11" id="KW-0479">Metal-binding</keyword>
<dbReference type="InterPro" id="IPR002401">
    <property type="entry name" value="Cyt_P450_E_grp-I"/>
</dbReference>
<evidence type="ECO:0000313" key="14">
    <source>
        <dbReference type="EMBL" id="KAA8550478.1"/>
    </source>
</evidence>
<evidence type="ECO:0000256" key="10">
    <source>
        <dbReference type="ARBA" id="ARBA00023136"/>
    </source>
</evidence>
<gene>
    <name evidence="14" type="ORF">F0562_002162</name>
</gene>
<dbReference type="Gene3D" id="1.10.630.10">
    <property type="entry name" value="Cytochrome P450"/>
    <property type="match status" value="2"/>
</dbReference>
<dbReference type="PANTHER" id="PTHR24282:SF36">
    <property type="entry name" value="CYTOCHROME P450 714A1-RELATED"/>
    <property type="match status" value="1"/>
</dbReference>
<dbReference type="PRINTS" id="PR00385">
    <property type="entry name" value="P450"/>
</dbReference>
<evidence type="ECO:0000256" key="1">
    <source>
        <dbReference type="ARBA" id="ARBA00004370"/>
    </source>
</evidence>
<sequence>MEEMMSILIWLTVICLSSFCIHVYNILWMRPERLREKLRRQGIKGPPPSFLTGNVWEMKKIKSDLMAMKPSNEAVAGFPTANYSPFIFPYFEQWRQKYGPTYMYATGNVQNLYVTDPDLVKEICLFKSWDLGKPQYLIAQLKPLLGLGVIRANGQIWAHQRKIIAPQFFIDKLKGMVEIMVESALRMVKSWEDKVEKEGGKADIRVDEDLINFSADAISKACFKSTYSEGTNVFELIRLLERAISRTNIIIQLPIIRYLPTKTNREVWRLEKEIEKLILKQVAGGRERSDDEKDLLPIILEGALAEQLGEETANRFVVDNCKNIYIAGHETVSSVATWTLMLLAAFPEWQARARAEVISIFHGQPPDADSLHKLKTLTMVIQEAMRLYPPTSFIAREALEDLKLGDIYIPKGVNLWIPTTTLHRLPELWGEDVDEFKPERFAHGIYGSCKFPQAYLPFGNGPRSCLGQKFAMMELKLTMMIQETMRLYPPTPFIAREAFEDIKIGVICIPKGVNLWIPITTLLHQLPEVWGEDAGEFKPERFAHGILWCLQVSTGLYTFGTGPRSCF</sequence>
<keyword evidence="7 12" id="KW-0560">Oxidoreductase</keyword>
<keyword evidence="8 11" id="KW-0408">Iron</keyword>
<feature type="binding site" description="axial binding residue" evidence="11">
    <location>
        <position position="465"/>
    </location>
    <ligand>
        <name>heme</name>
        <dbReference type="ChEBI" id="CHEBI:30413"/>
    </ligand>
    <ligandPart>
        <name>Fe</name>
        <dbReference type="ChEBI" id="CHEBI:18248"/>
    </ligandPart>
</feature>
<evidence type="ECO:0000256" key="4">
    <source>
        <dbReference type="ARBA" id="ARBA00022692"/>
    </source>
</evidence>
<evidence type="ECO:0000256" key="3">
    <source>
        <dbReference type="ARBA" id="ARBA00022617"/>
    </source>
</evidence>
<reference evidence="14 15" key="1">
    <citation type="submission" date="2019-09" db="EMBL/GenBank/DDBJ databases">
        <title>A chromosome-level genome assembly of the Chinese tupelo Nyssa sinensis.</title>
        <authorList>
            <person name="Yang X."/>
            <person name="Kang M."/>
            <person name="Yang Y."/>
            <person name="Xiong H."/>
            <person name="Wang M."/>
            <person name="Zhang Z."/>
            <person name="Wang Z."/>
            <person name="Wu H."/>
            <person name="Ma T."/>
            <person name="Liu J."/>
            <person name="Xi Z."/>
        </authorList>
    </citation>
    <scope>NUCLEOTIDE SEQUENCE [LARGE SCALE GENOMIC DNA]</scope>
    <source>
        <strain evidence="14">J267</strain>
        <tissue evidence="14">Leaf</tissue>
    </source>
</reference>
<evidence type="ECO:0000256" key="13">
    <source>
        <dbReference type="SAM" id="Phobius"/>
    </source>
</evidence>
<dbReference type="AlphaFoldDB" id="A0A5J5C581"/>
<dbReference type="PRINTS" id="PR00463">
    <property type="entry name" value="EP450I"/>
</dbReference>
<dbReference type="InterPro" id="IPR036396">
    <property type="entry name" value="Cyt_P450_sf"/>
</dbReference>
<proteinExistence type="inferred from homology"/>
<evidence type="ECO:0000256" key="6">
    <source>
        <dbReference type="ARBA" id="ARBA00022989"/>
    </source>
</evidence>
<evidence type="ECO:0000256" key="11">
    <source>
        <dbReference type="PIRSR" id="PIRSR602401-1"/>
    </source>
</evidence>
<dbReference type="InterPro" id="IPR017972">
    <property type="entry name" value="Cyt_P450_CS"/>
</dbReference>
<keyword evidence="3 11" id="KW-0349">Heme</keyword>